<accession>A0ABW3UAQ2</accession>
<organism evidence="1 2">
    <name type="scientific">Microbulbifer celer</name>
    <dbReference type="NCBI Taxonomy" id="435905"/>
    <lineage>
        <taxon>Bacteria</taxon>
        <taxon>Pseudomonadati</taxon>
        <taxon>Pseudomonadota</taxon>
        <taxon>Gammaproteobacteria</taxon>
        <taxon>Cellvibrionales</taxon>
        <taxon>Microbulbiferaceae</taxon>
        <taxon>Microbulbifer</taxon>
    </lineage>
</organism>
<evidence type="ECO:0000313" key="1">
    <source>
        <dbReference type="EMBL" id="MFD1217625.1"/>
    </source>
</evidence>
<dbReference type="Proteomes" id="UP001597264">
    <property type="component" value="Unassembled WGS sequence"/>
</dbReference>
<dbReference type="EMBL" id="JBHTLR010000017">
    <property type="protein sequence ID" value="MFD1217625.1"/>
    <property type="molecule type" value="Genomic_DNA"/>
</dbReference>
<evidence type="ECO:0000313" key="2">
    <source>
        <dbReference type="Proteomes" id="UP001597264"/>
    </source>
</evidence>
<sequence length="157" mass="18385">MIEHINGWIDETNKEFLEARICCARFKNAFHGFYSAAFLENSFFVVTDEIPKPDFPELRAIGFGDFIDMPVRGISYKNTYYIARGEEADFQLHFHELVHVAQWEHLGALNFIRRYMKEIQDFGYDKSPLETMAYGLDRHYAAGREKINVQSFVTNNI</sequence>
<dbReference type="RefSeq" id="WP_230435975.1">
    <property type="nucleotide sequence ID" value="NZ_CP087715.1"/>
</dbReference>
<keyword evidence="2" id="KW-1185">Reference proteome</keyword>
<evidence type="ECO:0008006" key="3">
    <source>
        <dbReference type="Google" id="ProtNLM"/>
    </source>
</evidence>
<proteinExistence type="predicted"/>
<comment type="caution">
    <text evidence="1">The sequence shown here is derived from an EMBL/GenBank/DDBJ whole genome shotgun (WGS) entry which is preliminary data.</text>
</comment>
<gene>
    <name evidence="1" type="ORF">ACFQ2X_13500</name>
</gene>
<protein>
    <recommendedName>
        <fullName evidence="3">DUF4157 domain-containing protein</fullName>
    </recommendedName>
</protein>
<reference evidence="2" key="1">
    <citation type="journal article" date="2019" name="Int. J. Syst. Evol. Microbiol.">
        <title>The Global Catalogue of Microorganisms (GCM) 10K type strain sequencing project: providing services to taxonomists for standard genome sequencing and annotation.</title>
        <authorList>
            <consortium name="The Broad Institute Genomics Platform"/>
            <consortium name="The Broad Institute Genome Sequencing Center for Infectious Disease"/>
            <person name="Wu L."/>
            <person name="Ma J."/>
        </authorList>
    </citation>
    <scope>NUCLEOTIDE SEQUENCE [LARGE SCALE GENOMIC DNA]</scope>
    <source>
        <strain evidence="2">CCUG 54356</strain>
    </source>
</reference>
<name>A0ABW3UAQ2_9GAMM</name>